<dbReference type="AlphaFoldDB" id="A0AAV8ZFI8"/>
<keyword evidence="3" id="KW-1185">Reference proteome</keyword>
<accession>A0AAV8ZFI8</accession>
<feature type="region of interest" description="Disordered" evidence="1">
    <location>
        <begin position="1"/>
        <end position="23"/>
    </location>
</feature>
<comment type="caution">
    <text evidence="2">The sequence shown here is derived from an EMBL/GenBank/DDBJ whole genome shotgun (WGS) entry which is preliminary data.</text>
</comment>
<dbReference type="GO" id="GO:0005886">
    <property type="term" value="C:plasma membrane"/>
    <property type="evidence" value="ECO:0007669"/>
    <property type="project" value="TreeGrafter"/>
</dbReference>
<name>A0AAV8ZFI8_9CUCU</name>
<gene>
    <name evidence="2" type="ORF">NQ318_018746</name>
</gene>
<dbReference type="EMBL" id="JAPWTK010000001">
    <property type="protein sequence ID" value="KAJ8963279.1"/>
    <property type="molecule type" value="Genomic_DNA"/>
</dbReference>
<dbReference type="PANTHER" id="PTHR13283:SF10">
    <property type="entry name" value="FERM DOMAIN-CONTAINING PROTEIN 8"/>
    <property type="match status" value="1"/>
</dbReference>
<proteinExistence type="predicted"/>
<evidence type="ECO:0000256" key="1">
    <source>
        <dbReference type="SAM" id="MobiDB-lite"/>
    </source>
</evidence>
<reference evidence="2" key="1">
    <citation type="journal article" date="2023" name="Insect Mol. Biol.">
        <title>Genome sequencing provides insights into the evolution of gene families encoding plant cell wall-degrading enzymes in longhorned beetles.</title>
        <authorList>
            <person name="Shin N.R."/>
            <person name="Okamura Y."/>
            <person name="Kirsch R."/>
            <person name="Pauchet Y."/>
        </authorList>
    </citation>
    <scope>NUCLEOTIDE SEQUENCE</scope>
    <source>
        <strain evidence="2">AMC_N1</strain>
    </source>
</reference>
<dbReference type="PANTHER" id="PTHR13283">
    <property type="entry name" value="KREV INTERACTION TRAPPED 1-RELATED"/>
    <property type="match status" value="1"/>
</dbReference>
<evidence type="ECO:0008006" key="4">
    <source>
        <dbReference type="Google" id="ProtNLM"/>
    </source>
</evidence>
<evidence type="ECO:0000313" key="3">
    <source>
        <dbReference type="Proteomes" id="UP001162162"/>
    </source>
</evidence>
<dbReference type="Gene3D" id="3.10.20.90">
    <property type="entry name" value="Phosphatidylinositol 3-kinase Catalytic Subunit, Chain A, domain 1"/>
    <property type="match status" value="1"/>
</dbReference>
<evidence type="ECO:0000313" key="2">
    <source>
        <dbReference type="EMBL" id="KAJ8963279.1"/>
    </source>
</evidence>
<dbReference type="InterPro" id="IPR051594">
    <property type="entry name" value="KRIT1/FRMD8"/>
</dbReference>
<protein>
    <recommendedName>
        <fullName evidence="4">FERM domain-containing protein</fullName>
    </recommendedName>
</protein>
<dbReference type="Proteomes" id="UP001162162">
    <property type="component" value="Unassembled WGS sequence"/>
</dbReference>
<dbReference type="GO" id="GO:0090090">
    <property type="term" value="P:negative regulation of canonical Wnt signaling pathway"/>
    <property type="evidence" value="ECO:0007669"/>
    <property type="project" value="TreeGrafter"/>
</dbReference>
<organism evidence="2 3">
    <name type="scientific">Aromia moschata</name>
    <dbReference type="NCBI Taxonomy" id="1265417"/>
    <lineage>
        <taxon>Eukaryota</taxon>
        <taxon>Metazoa</taxon>
        <taxon>Ecdysozoa</taxon>
        <taxon>Arthropoda</taxon>
        <taxon>Hexapoda</taxon>
        <taxon>Insecta</taxon>
        <taxon>Pterygota</taxon>
        <taxon>Neoptera</taxon>
        <taxon>Endopterygota</taxon>
        <taxon>Coleoptera</taxon>
        <taxon>Polyphaga</taxon>
        <taxon>Cucujiformia</taxon>
        <taxon>Chrysomeloidea</taxon>
        <taxon>Cerambycidae</taxon>
        <taxon>Cerambycinae</taxon>
        <taxon>Callichromatini</taxon>
        <taxon>Aromia</taxon>
    </lineage>
</organism>
<sequence length="154" mass="17563">MIAESNATSIPSSLISSAPTTSTTEPLQGLIIPANVYLHNRTVIAMEIEDTPTATCDLICQAIINSDELGLNKQLASQVFTLWMVSPLLELQLKPSHRPYETRQHWRALIEQFSHVSYNRQQRDEPKLMFQRNVFFPQHLEEKIKQVAQSYVKA</sequence>